<sequence>MQILRLNLHLGRQTPLQQQAIPLPTAVPDTEAINHSRLNDHTGALYLGPQTASTLGLLFAFLA</sequence>
<organism evidence="1 2">
    <name type="scientific">Calycina marina</name>
    <dbReference type="NCBI Taxonomy" id="1763456"/>
    <lineage>
        <taxon>Eukaryota</taxon>
        <taxon>Fungi</taxon>
        <taxon>Dikarya</taxon>
        <taxon>Ascomycota</taxon>
        <taxon>Pezizomycotina</taxon>
        <taxon>Leotiomycetes</taxon>
        <taxon>Helotiales</taxon>
        <taxon>Pezizellaceae</taxon>
        <taxon>Calycina</taxon>
    </lineage>
</organism>
<evidence type="ECO:0000313" key="2">
    <source>
        <dbReference type="Proteomes" id="UP000887226"/>
    </source>
</evidence>
<evidence type="ECO:0000313" key="1">
    <source>
        <dbReference type="EMBL" id="KAG9244642.1"/>
    </source>
</evidence>
<comment type="caution">
    <text evidence="1">The sequence shown here is derived from an EMBL/GenBank/DDBJ whole genome shotgun (WGS) entry which is preliminary data.</text>
</comment>
<dbReference type="EMBL" id="MU253893">
    <property type="protein sequence ID" value="KAG9244642.1"/>
    <property type="molecule type" value="Genomic_DNA"/>
</dbReference>
<name>A0A9P7Z3F6_9HELO</name>
<gene>
    <name evidence="1" type="ORF">BJ878DRAFT_505391</name>
</gene>
<dbReference type="Proteomes" id="UP000887226">
    <property type="component" value="Unassembled WGS sequence"/>
</dbReference>
<reference evidence="1" key="1">
    <citation type="journal article" date="2021" name="IMA Fungus">
        <title>Genomic characterization of three marine fungi, including Emericellopsis atlantica sp. nov. with signatures of a generalist lifestyle and marine biomass degradation.</title>
        <authorList>
            <person name="Hagestad O.C."/>
            <person name="Hou L."/>
            <person name="Andersen J.H."/>
            <person name="Hansen E.H."/>
            <person name="Altermark B."/>
            <person name="Li C."/>
            <person name="Kuhnert E."/>
            <person name="Cox R.J."/>
            <person name="Crous P.W."/>
            <person name="Spatafora J.W."/>
            <person name="Lail K."/>
            <person name="Amirebrahimi M."/>
            <person name="Lipzen A."/>
            <person name="Pangilinan J."/>
            <person name="Andreopoulos W."/>
            <person name="Hayes R.D."/>
            <person name="Ng V."/>
            <person name="Grigoriev I.V."/>
            <person name="Jackson S.A."/>
            <person name="Sutton T.D.S."/>
            <person name="Dobson A.D.W."/>
            <person name="Rama T."/>
        </authorList>
    </citation>
    <scope>NUCLEOTIDE SEQUENCE</scope>
    <source>
        <strain evidence="1">TRa3180A</strain>
    </source>
</reference>
<protein>
    <submittedName>
        <fullName evidence="1">Uncharacterized protein</fullName>
    </submittedName>
</protein>
<keyword evidence="2" id="KW-1185">Reference proteome</keyword>
<accession>A0A9P7Z3F6</accession>
<proteinExistence type="predicted"/>
<dbReference type="AlphaFoldDB" id="A0A9P7Z3F6"/>